<keyword evidence="2" id="KW-1185">Reference proteome</keyword>
<gene>
    <name evidence="1" type="ORF">SNAT2548_LOCUS5296</name>
</gene>
<dbReference type="OrthoDB" id="187808at2759"/>
<dbReference type="InterPro" id="IPR052603">
    <property type="entry name" value="EFCB6"/>
</dbReference>
<dbReference type="PANTHER" id="PTHR20875">
    <property type="entry name" value="EF-HAND CALCIUM-BINDING DOMAIN-CONTAINING PROTEIN 6-RELATED"/>
    <property type="match status" value="1"/>
</dbReference>
<dbReference type="EMBL" id="CAJNDS010000337">
    <property type="protein sequence ID" value="CAE7194258.1"/>
    <property type="molecule type" value="Genomic_DNA"/>
</dbReference>
<protein>
    <recommendedName>
        <fullName evidence="3">EF-hand domain-containing protein</fullName>
    </recommendedName>
</protein>
<comment type="caution">
    <text evidence="1">The sequence shown here is derived from an EMBL/GenBank/DDBJ whole genome shotgun (WGS) entry which is preliminary data.</text>
</comment>
<name>A0A812IZA9_9DINO</name>
<dbReference type="PANTHER" id="PTHR20875:SF7">
    <property type="entry name" value="EF-HAND DOMAIN-CONTAINING PROTEIN"/>
    <property type="match status" value="1"/>
</dbReference>
<dbReference type="AlphaFoldDB" id="A0A812IZA9"/>
<proteinExistence type="predicted"/>
<evidence type="ECO:0008006" key="3">
    <source>
        <dbReference type="Google" id="ProtNLM"/>
    </source>
</evidence>
<dbReference type="SUPFAM" id="SSF47473">
    <property type="entry name" value="EF-hand"/>
    <property type="match status" value="1"/>
</dbReference>
<organism evidence="1 2">
    <name type="scientific">Symbiodinium natans</name>
    <dbReference type="NCBI Taxonomy" id="878477"/>
    <lineage>
        <taxon>Eukaryota</taxon>
        <taxon>Sar</taxon>
        <taxon>Alveolata</taxon>
        <taxon>Dinophyceae</taxon>
        <taxon>Suessiales</taxon>
        <taxon>Symbiodiniaceae</taxon>
        <taxon>Symbiodinium</taxon>
    </lineage>
</organism>
<dbReference type="Proteomes" id="UP000604046">
    <property type="component" value="Unassembled WGS sequence"/>
</dbReference>
<sequence>MRVLTDFFTDPAQDAMKPQVVRHLDFLRAVDAVFGASELEKQPAVKVPRPGHCLKKHGQDISPCDDEVAVEQTLRRLALLVKTRGVIFSKCFQDSERSLDTSLLCPRFAGKVTEAQFCSHFPFMQDISEHELNLLLQRYYNADTGGISYVALDKEIQSLIDEPCQGSVLSQSTRSPMSARQWAGPATWSGREPMRVAAGQDQEQLDAELLARLKAEIASRRLRLHGSFQEVDRLRRGAVSMGQARTVFTILRIELDSKELEMLQRIFNLNGLFNYKQFCNAILEVPLNTDDADDLCPTPVTKGSAFLKKSERVRVRHHLQPDAEELLAEAELWVARRAEHSTINVKSHFLDFDRLRCGRVSRSQCSPRASLPACA</sequence>
<evidence type="ECO:0000313" key="2">
    <source>
        <dbReference type="Proteomes" id="UP000604046"/>
    </source>
</evidence>
<accession>A0A812IZA9</accession>
<reference evidence="1" key="1">
    <citation type="submission" date="2021-02" db="EMBL/GenBank/DDBJ databases">
        <authorList>
            <person name="Dougan E. K."/>
            <person name="Rhodes N."/>
            <person name="Thang M."/>
            <person name="Chan C."/>
        </authorList>
    </citation>
    <scope>NUCLEOTIDE SEQUENCE</scope>
</reference>
<dbReference type="InterPro" id="IPR011992">
    <property type="entry name" value="EF-hand-dom_pair"/>
</dbReference>
<evidence type="ECO:0000313" key="1">
    <source>
        <dbReference type="EMBL" id="CAE7194258.1"/>
    </source>
</evidence>